<reference evidence="1 2" key="1">
    <citation type="submission" date="2019-01" db="EMBL/GenBank/DDBJ databases">
        <title>Pseudolysobacter antarctica gen. nov., sp. nov., isolated from Fildes Peninsula, Antarctica.</title>
        <authorList>
            <person name="Wei Z."/>
            <person name="Peng F."/>
        </authorList>
    </citation>
    <scope>NUCLEOTIDE SEQUENCE [LARGE SCALE GENOMIC DNA]</scope>
    <source>
        <strain evidence="1 2">AQ6-296</strain>
    </source>
</reference>
<gene>
    <name evidence="1" type="ORF">ELE36_01815</name>
</gene>
<sequence>MSDPLLAAIIAASAALIVAFLNSILAEVFRRYRDRKSLAAAIAGELASYEPALPIIQQILRTTIQTIEAEARNTVVFRPFEKPKDFVFEKAVERLGLLGPKLAEDVVYVYSNLNAFRVSFGLISTHFIEMSDAEAHARCVACLDAVERTAQRGKPLIAALKNLAGT</sequence>
<dbReference type="KEGG" id="xbc:ELE36_01815"/>
<dbReference type="EMBL" id="CP035704">
    <property type="protein sequence ID" value="QBB69213.1"/>
    <property type="molecule type" value="Genomic_DNA"/>
</dbReference>
<dbReference type="AlphaFoldDB" id="A0A411HFE4"/>
<evidence type="ECO:0008006" key="3">
    <source>
        <dbReference type="Google" id="ProtNLM"/>
    </source>
</evidence>
<name>A0A411HFE4_9GAMM</name>
<dbReference type="Proteomes" id="UP000291562">
    <property type="component" value="Chromosome"/>
</dbReference>
<dbReference type="RefSeq" id="WP_129831469.1">
    <property type="nucleotide sequence ID" value="NZ_CP035704.1"/>
</dbReference>
<accession>A0A411HFE4</accession>
<evidence type="ECO:0000313" key="1">
    <source>
        <dbReference type="EMBL" id="QBB69213.1"/>
    </source>
</evidence>
<dbReference type="OrthoDB" id="5959322at2"/>
<proteinExistence type="predicted"/>
<keyword evidence="2" id="KW-1185">Reference proteome</keyword>
<evidence type="ECO:0000313" key="2">
    <source>
        <dbReference type="Proteomes" id="UP000291562"/>
    </source>
</evidence>
<organism evidence="1 2">
    <name type="scientific">Pseudolysobacter antarcticus</name>
    <dbReference type="NCBI Taxonomy" id="2511995"/>
    <lineage>
        <taxon>Bacteria</taxon>
        <taxon>Pseudomonadati</taxon>
        <taxon>Pseudomonadota</taxon>
        <taxon>Gammaproteobacteria</taxon>
        <taxon>Lysobacterales</taxon>
        <taxon>Rhodanobacteraceae</taxon>
        <taxon>Pseudolysobacter</taxon>
    </lineage>
</organism>
<protein>
    <recommendedName>
        <fullName evidence="3">DUF4760 domain-containing protein</fullName>
    </recommendedName>
</protein>